<accession>A0A5B0MM34</accession>
<feature type="signal peptide" evidence="1">
    <location>
        <begin position="1"/>
        <end position="21"/>
    </location>
</feature>
<evidence type="ECO:0000256" key="1">
    <source>
        <dbReference type="SAM" id="SignalP"/>
    </source>
</evidence>
<comment type="caution">
    <text evidence="2">The sequence shown here is derived from an EMBL/GenBank/DDBJ whole genome shotgun (WGS) entry which is preliminary data.</text>
</comment>
<reference evidence="2 3" key="1">
    <citation type="submission" date="2019-05" db="EMBL/GenBank/DDBJ databases">
        <title>Emergence of the Ug99 lineage of the wheat stem rust pathogen through somatic hybridization.</title>
        <authorList>
            <person name="Li F."/>
            <person name="Upadhyaya N.M."/>
            <person name="Sperschneider J."/>
            <person name="Matny O."/>
            <person name="Nguyen-Phuc H."/>
            <person name="Mago R."/>
            <person name="Raley C."/>
            <person name="Miller M.E."/>
            <person name="Silverstein K.A.T."/>
            <person name="Henningsen E."/>
            <person name="Hirsch C.D."/>
            <person name="Visser B."/>
            <person name="Pretorius Z.A."/>
            <person name="Steffenson B.J."/>
            <person name="Schwessinger B."/>
            <person name="Dodds P.N."/>
            <person name="Figueroa M."/>
        </authorList>
    </citation>
    <scope>NUCLEOTIDE SEQUENCE [LARGE SCALE GENOMIC DNA]</scope>
    <source>
        <strain evidence="2">21-0</strain>
    </source>
</reference>
<keyword evidence="3" id="KW-1185">Reference proteome</keyword>
<name>A0A5B0MM34_PUCGR</name>
<protein>
    <submittedName>
        <fullName evidence="2">Uncharacterized protein</fullName>
    </submittedName>
</protein>
<feature type="chain" id="PRO_5023151244" evidence="1">
    <location>
        <begin position="22"/>
        <end position="190"/>
    </location>
</feature>
<keyword evidence="1" id="KW-0732">Signal</keyword>
<sequence>MRASWIYPWLGPVSLLLECSGGLVLEPPSGEVFNSVHAKLSLEYFNSSPLKSLKPAVDARINILVKQLNRLVDGPNRLAFMIVSDLIEVFLSGRIEVEETWKTHMVESRFSTRDCRISKTLPGEEPLRRTLYSWCKGSRHGWSMYHEELTQRWAESKVNQLGAFEVSKGLVRVAVDFPYLCNGLAFFAGV</sequence>
<dbReference type="EMBL" id="VSWC01000144">
    <property type="protein sequence ID" value="KAA1077841.1"/>
    <property type="molecule type" value="Genomic_DNA"/>
</dbReference>
<evidence type="ECO:0000313" key="3">
    <source>
        <dbReference type="Proteomes" id="UP000324748"/>
    </source>
</evidence>
<dbReference type="Proteomes" id="UP000324748">
    <property type="component" value="Unassembled WGS sequence"/>
</dbReference>
<proteinExistence type="predicted"/>
<gene>
    <name evidence="2" type="ORF">PGT21_021766</name>
</gene>
<organism evidence="2 3">
    <name type="scientific">Puccinia graminis f. sp. tritici</name>
    <dbReference type="NCBI Taxonomy" id="56615"/>
    <lineage>
        <taxon>Eukaryota</taxon>
        <taxon>Fungi</taxon>
        <taxon>Dikarya</taxon>
        <taxon>Basidiomycota</taxon>
        <taxon>Pucciniomycotina</taxon>
        <taxon>Pucciniomycetes</taxon>
        <taxon>Pucciniales</taxon>
        <taxon>Pucciniaceae</taxon>
        <taxon>Puccinia</taxon>
    </lineage>
</organism>
<dbReference type="AlphaFoldDB" id="A0A5B0MM34"/>
<evidence type="ECO:0000313" key="2">
    <source>
        <dbReference type="EMBL" id="KAA1077841.1"/>
    </source>
</evidence>